<evidence type="ECO:0000259" key="10">
    <source>
        <dbReference type="PROSITE" id="PS51104"/>
    </source>
</evidence>
<comment type="subcellular location">
    <subcellularLocation>
        <location evidence="1">Cell inner membrane</location>
        <topology evidence="1">Multi-pass membrane protein</topology>
    </subcellularLocation>
</comment>
<feature type="transmembrane region" description="Helical" evidence="9">
    <location>
        <begin position="352"/>
        <end position="372"/>
    </location>
</feature>
<dbReference type="InterPro" id="IPR003352">
    <property type="entry name" value="PTS_EIIC"/>
</dbReference>
<feature type="transmembrane region" description="Helical" evidence="9">
    <location>
        <begin position="20"/>
        <end position="45"/>
    </location>
</feature>
<dbReference type="InterPro" id="IPR050864">
    <property type="entry name" value="Bacterial_PTS_Sugar_Transport"/>
</dbReference>
<feature type="transmembrane region" description="Helical" evidence="9">
    <location>
        <begin position="210"/>
        <end position="228"/>
    </location>
</feature>
<feature type="transmembrane region" description="Helical" evidence="9">
    <location>
        <begin position="170"/>
        <end position="198"/>
    </location>
</feature>
<evidence type="ECO:0000256" key="6">
    <source>
        <dbReference type="ARBA" id="ARBA00022692"/>
    </source>
</evidence>
<sequence>MKTSAEDGLRSHVTSVKENVMTGVSFMIPFVTIGGIFLALGYAVASLGRIELFGVVLWPGGTTVEGIFEATGTFEWFLTQVGTAGLTFMVPILGGYIAYAIADRPGLAPGFLLSYVIQQGDVLVAAGDVMGISGGEAGAGYLGALVAGLLAGYVALWFKRRDVPEFVQPMMPVLIVPVLTMAVLTPVVILLLGVPVAIANAELTTFLSDAQGSQAVLVGALLGGMMAFDMGGPVNKVAYVFAVGLLSEQLYVPMAAVMIGGMVPPLGLALSNFVAPQKYTAEMYENAKSAVPLGLSFITEGAIPYGAADPLRVIPSIVAGSAVAGAASMYLSVSMPAPHGGIFVVPLSNQPFAFLGCLLLGALVTAVVATAVKPDFDVTVADLEDGDYATQTSD</sequence>
<dbReference type="AlphaFoldDB" id="A0ABD5RLQ1"/>
<gene>
    <name evidence="11" type="ORF">ACFPYI_09540</name>
</gene>
<dbReference type="Pfam" id="PF02378">
    <property type="entry name" value="PTS_EIIC"/>
    <property type="match status" value="1"/>
</dbReference>
<evidence type="ECO:0000256" key="9">
    <source>
        <dbReference type="SAM" id="Phobius"/>
    </source>
</evidence>
<evidence type="ECO:0000256" key="3">
    <source>
        <dbReference type="ARBA" id="ARBA00022475"/>
    </source>
</evidence>
<proteinExistence type="predicted"/>
<dbReference type="RefSeq" id="WP_247418431.1">
    <property type="nucleotide sequence ID" value="NZ_JALLGW010000001.1"/>
</dbReference>
<comment type="caution">
    <text evidence="11">The sequence shown here is derived from an EMBL/GenBank/DDBJ whole genome shotgun (WGS) entry which is preliminary data.</text>
</comment>
<name>A0ABD5RLQ1_9EURY</name>
<keyword evidence="5" id="KW-0598">Phosphotransferase system</keyword>
<organism evidence="11 12">
    <name type="scientific">Halomarina salina</name>
    <dbReference type="NCBI Taxonomy" id="1872699"/>
    <lineage>
        <taxon>Archaea</taxon>
        <taxon>Methanobacteriati</taxon>
        <taxon>Methanobacteriota</taxon>
        <taxon>Stenosarchaea group</taxon>
        <taxon>Halobacteria</taxon>
        <taxon>Halobacteriales</taxon>
        <taxon>Natronomonadaceae</taxon>
        <taxon>Halomarina</taxon>
    </lineage>
</organism>
<evidence type="ECO:0000256" key="2">
    <source>
        <dbReference type="ARBA" id="ARBA00022448"/>
    </source>
</evidence>
<feature type="transmembrane region" description="Helical" evidence="9">
    <location>
        <begin position="138"/>
        <end position="158"/>
    </location>
</feature>
<dbReference type="Proteomes" id="UP001596099">
    <property type="component" value="Unassembled WGS sequence"/>
</dbReference>
<keyword evidence="2" id="KW-0813">Transport</keyword>
<dbReference type="GO" id="GO:0005886">
    <property type="term" value="C:plasma membrane"/>
    <property type="evidence" value="ECO:0007669"/>
    <property type="project" value="UniProtKB-SubCell"/>
</dbReference>
<dbReference type="EMBL" id="JBHSQH010000001">
    <property type="protein sequence ID" value="MFC5971572.1"/>
    <property type="molecule type" value="Genomic_DNA"/>
</dbReference>
<feature type="domain" description="PTS EIIC type-2" evidence="10">
    <location>
        <begin position="16"/>
        <end position="382"/>
    </location>
</feature>
<accession>A0ABD5RLQ1</accession>
<keyword evidence="6 9" id="KW-0812">Transmembrane</keyword>
<evidence type="ECO:0000256" key="5">
    <source>
        <dbReference type="ARBA" id="ARBA00022683"/>
    </source>
</evidence>
<evidence type="ECO:0000313" key="12">
    <source>
        <dbReference type="Proteomes" id="UP001596099"/>
    </source>
</evidence>
<dbReference type="PROSITE" id="PS51104">
    <property type="entry name" value="PTS_EIIC_TYPE_2"/>
    <property type="match status" value="1"/>
</dbReference>
<feature type="transmembrane region" description="Helical" evidence="9">
    <location>
        <begin position="77"/>
        <end position="99"/>
    </location>
</feature>
<keyword evidence="7 9" id="KW-1133">Transmembrane helix</keyword>
<keyword evidence="12" id="KW-1185">Reference proteome</keyword>
<dbReference type="GO" id="GO:0009401">
    <property type="term" value="P:phosphoenolpyruvate-dependent sugar phosphotransferase system"/>
    <property type="evidence" value="ECO:0007669"/>
    <property type="project" value="UniProtKB-KW"/>
</dbReference>
<dbReference type="InterPro" id="IPR006327">
    <property type="entry name" value="PTS_IIC_fruc"/>
</dbReference>
<keyword evidence="8 9" id="KW-0472">Membrane</keyword>
<keyword evidence="4" id="KW-0762">Sugar transport</keyword>
<dbReference type="InterPro" id="IPR013014">
    <property type="entry name" value="PTS_EIIC_2"/>
</dbReference>
<dbReference type="PANTHER" id="PTHR30505:SF0">
    <property type="entry name" value="FRUCTOSE-LIKE PTS SYSTEM EIIBC COMPONENT-RELATED"/>
    <property type="match status" value="1"/>
</dbReference>
<evidence type="ECO:0000256" key="1">
    <source>
        <dbReference type="ARBA" id="ARBA00004429"/>
    </source>
</evidence>
<evidence type="ECO:0000256" key="7">
    <source>
        <dbReference type="ARBA" id="ARBA00022989"/>
    </source>
</evidence>
<dbReference type="NCBIfam" id="TIGR01427">
    <property type="entry name" value="PTS_IIC_fructo"/>
    <property type="match status" value="1"/>
</dbReference>
<dbReference type="PANTHER" id="PTHR30505">
    <property type="entry name" value="FRUCTOSE-LIKE PERMEASE"/>
    <property type="match status" value="1"/>
</dbReference>
<evidence type="ECO:0000256" key="4">
    <source>
        <dbReference type="ARBA" id="ARBA00022597"/>
    </source>
</evidence>
<protein>
    <submittedName>
        <fullName evidence="11">PTS fructose transporter subunit IIC</fullName>
    </submittedName>
</protein>
<reference evidence="11 12" key="1">
    <citation type="journal article" date="2019" name="Int. J. Syst. Evol. Microbiol.">
        <title>The Global Catalogue of Microorganisms (GCM) 10K type strain sequencing project: providing services to taxonomists for standard genome sequencing and annotation.</title>
        <authorList>
            <consortium name="The Broad Institute Genomics Platform"/>
            <consortium name="The Broad Institute Genome Sequencing Center for Infectious Disease"/>
            <person name="Wu L."/>
            <person name="Ma J."/>
        </authorList>
    </citation>
    <scope>NUCLEOTIDE SEQUENCE [LARGE SCALE GENOMIC DNA]</scope>
    <source>
        <strain evidence="11 12">CGMCC 1.12543</strain>
    </source>
</reference>
<keyword evidence="3" id="KW-1003">Cell membrane</keyword>
<evidence type="ECO:0000313" key="11">
    <source>
        <dbReference type="EMBL" id="MFC5971572.1"/>
    </source>
</evidence>
<feature type="transmembrane region" description="Helical" evidence="9">
    <location>
        <begin position="313"/>
        <end position="331"/>
    </location>
</feature>
<evidence type="ECO:0000256" key="8">
    <source>
        <dbReference type="ARBA" id="ARBA00023136"/>
    </source>
</evidence>
<feature type="transmembrane region" description="Helical" evidence="9">
    <location>
        <begin position="240"/>
        <end position="263"/>
    </location>
</feature>